<feature type="domain" description="Thiamine pyrophosphate enzyme N-terminal TPP-binding" evidence="7">
    <location>
        <begin position="11"/>
        <end position="140"/>
    </location>
</feature>
<dbReference type="Pfam" id="PF02776">
    <property type="entry name" value="TPP_enzyme_N"/>
    <property type="match status" value="1"/>
</dbReference>
<dbReference type="GO" id="GO:0000287">
    <property type="term" value="F:magnesium ion binding"/>
    <property type="evidence" value="ECO:0007669"/>
    <property type="project" value="InterPro"/>
</dbReference>
<dbReference type="InterPro" id="IPR016161">
    <property type="entry name" value="Ald_DH/histidinol_DH"/>
</dbReference>
<dbReference type="InterPro" id="IPR050740">
    <property type="entry name" value="Aldehyde_DH_Superfamily"/>
</dbReference>
<keyword evidence="2" id="KW-0560">Oxidoreductase</keyword>
<feature type="domain" description="Thiamine pyrophosphate enzyme central" evidence="5">
    <location>
        <begin position="215"/>
        <end position="318"/>
    </location>
</feature>
<dbReference type="CDD" id="cd07035">
    <property type="entry name" value="TPP_PYR_POX_like"/>
    <property type="match status" value="1"/>
</dbReference>
<dbReference type="CDD" id="cd07105">
    <property type="entry name" value="ALDH_SaliADH"/>
    <property type="match status" value="1"/>
</dbReference>
<dbReference type="Pfam" id="PF00171">
    <property type="entry name" value="Aldedh"/>
    <property type="match status" value="1"/>
</dbReference>
<dbReference type="InterPro" id="IPR016163">
    <property type="entry name" value="Ald_DH_C"/>
</dbReference>
<dbReference type="Gene3D" id="3.40.309.10">
    <property type="entry name" value="Aldehyde Dehydrogenase, Chain A, domain 2"/>
    <property type="match status" value="1"/>
</dbReference>
<dbReference type="InterPro" id="IPR016162">
    <property type="entry name" value="Ald_DH_N"/>
</dbReference>
<dbReference type="Gene3D" id="3.40.50.970">
    <property type="match status" value="2"/>
</dbReference>
<evidence type="ECO:0000256" key="2">
    <source>
        <dbReference type="ARBA" id="ARBA00023002"/>
    </source>
</evidence>
<dbReference type="NCBIfam" id="NF006203">
    <property type="entry name" value="PRK08327.1"/>
    <property type="match status" value="1"/>
</dbReference>
<dbReference type="InterPro" id="IPR015590">
    <property type="entry name" value="Aldehyde_DH_dom"/>
</dbReference>
<gene>
    <name evidence="8" type="ORF">CDV36_002718</name>
</gene>
<evidence type="ECO:0000313" key="9">
    <source>
        <dbReference type="Proteomes" id="UP000277212"/>
    </source>
</evidence>
<dbReference type="PANTHER" id="PTHR43353">
    <property type="entry name" value="SUCCINATE-SEMIALDEHYDE DEHYDROGENASE, MITOCHONDRIAL"/>
    <property type="match status" value="1"/>
</dbReference>
<dbReference type="GO" id="GO:0009450">
    <property type="term" value="P:gamma-aminobutyric acid catabolic process"/>
    <property type="evidence" value="ECO:0007669"/>
    <property type="project" value="TreeGrafter"/>
</dbReference>
<dbReference type="InterPro" id="IPR011766">
    <property type="entry name" value="TPP_enzyme_TPP-bd"/>
</dbReference>
<comment type="caution">
    <text evidence="8">The sequence shown here is derived from an EMBL/GenBank/DDBJ whole genome shotgun (WGS) entry which is preliminary data.</text>
</comment>
<dbReference type="SUPFAM" id="SSF52467">
    <property type="entry name" value="DHS-like NAD/FAD-binding domain"/>
    <property type="match status" value="1"/>
</dbReference>
<dbReference type="STRING" id="2010991.A0A3M2SKA2"/>
<feature type="domain" description="Aldehyde dehydrogenase" evidence="4">
    <location>
        <begin position="614"/>
        <end position="1040"/>
    </location>
</feature>
<dbReference type="InterPro" id="IPR029035">
    <property type="entry name" value="DHS-like_NAD/FAD-binding_dom"/>
</dbReference>
<evidence type="ECO:0000256" key="3">
    <source>
        <dbReference type="ARBA" id="ARBA00023052"/>
    </source>
</evidence>
<evidence type="ECO:0000259" key="4">
    <source>
        <dbReference type="Pfam" id="PF00171"/>
    </source>
</evidence>
<dbReference type="GO" id="GO:0030976">
    <property type="term" value="F:thiamine pyrophosphate binding"/>
    <property type="evidence" value="ECO:0007669"/>
    <property type="project" value="InterPro"/>
</dbReference>
<evidence type="ECO:0000259" key="6">
    <source>
        <dbReference type="Pfam" id="PF02775"/>
    </source>
</evidence>
<dbReference type="Gene3D" id="3.40.605.10">
    <property type="entry name" value="Aldehyde Dehydrogenase, Chain A, domain 1"/>
    <property type="match status" value="1"/>
</dbReference>
<comment type="similarity">
    <text evidence="1">Belongs to the TPP enzyme family.</text>
</comment>
<evidence type="ECO:0000259" key="7">
    <source>
        <dbReference type="Pfam" id="PF02776"/>
    </source>
</evidence>
<keyword evidence="9" id="KW-1185">Reference proteome</keyword>
<dbReference type="GO" id="GO:0004777">
    <property type="term" value="F:succinate-semialdehyde dehydrogenase (NAD+) activity"/>
    <property type="evidence" value="ECO:0007669"/>
    <property type="project" value="TreeGrafter"/>
</dbReference>
<dbReference type="SUPFAM" id="SSF52518">
    <property type="entry name" value="Thiamin diphosphate-binding fold (THDP-binding)"/>
    <property type="match status" value="2"/>
</dbReference>
<dbReference type="InterPro" id="IPR012000">
    <property type="entry name" value="Thiamin_PyroP_enz_cen_dom"/>
</dbReference>
<dbReference type="Gene3D" id="3.40.50.1220">
    <property type="entry name" value="TPP-binding domain"/>
    <property type="match status" value="1"/>
</dbReference>
<protein>
    <submittedName>
        <fullName evidence="8">Uncharacterized protein</fullName>
    </submittedName>
</protein>
<reference evidence="8 9" key="1">
    <citation type="submission" date="2017-06" db="EMBL/GenBank/DDBJ databases">
        <title>Comparative genomic analysis of Ambrosia Fusariam Clade fungi.</title>
        <authorList>
            <person name="Stajich J.E."/>
            <person name="Carrillo J."/>
            <person name="Kijimoto T."/>
            <person name="Eskalen A."/>
            <person name="O'Donnell K."/>
            <person name="Kasson M."/>
        </authorList>
    </citation>
    <scope>NUCLEOTIDE SEQUENCE [LARGE SCALE GENOMIC DNA]</scope>
    <source>
        <strain evidence="8">UCR3666</strain>
    </source>
</reference>
<dbReference type="InterPro" id="IPR029061">
    <property type="entry name" value="THDP-binding"/>
</dbReference>
<evidence type="ECO:0000256" key="1">
    <source>
        <dbReference type="ARBA" id="ARBA00007812"/>
    </source>
</evidence>
<dbReference type="InterPro" id="IPR012001">
    <property type="entry name" value="Thiamin_PyroP_enz_TPP-bd_dom"/>
</dbReference>
<evidence type="ECO:0000313" key="8">
    <source>
        <dbReference type="EMBL" id="RMJ17582.1"/>
    </source>
</evidence>
<dbReference type="Proteomes" id="UP000277212">
    <property type="component" value="Unassembled WGS sequence"/>
</dbReference>
<proteinExistence type="inferred from homology"/>
<dbReference type="EMBL" id="NKUJ01000030">
    <property type="protein sequence ID" value="RMJ17582.1"/>
    <property type="molecule type" value="Genomic_DNA"/>
</dbReference>
<sequence>MHNLEKYSASFAFFEGLWEAGVTHVFVNLGSDHPAIMEALAHGAHLKGINFPKVITCPHEMVAMSMADGFARVTGKPQCVLVHVDVGTQMLGCAMHNASVARCPVLVFAGLSPFTLEGEMRGSRTEYIHWLQDAPDQKQIVAQFCRFSGEFKSGKNIKQVLNRALQFATSDPKGPAYLVGAREVMEEDIVPYHLDQDVWNAVAPTGLPPDAPELIVSLLAEAQSPLVIVGYTGRNPATVPALVKLTESIPGLQVLDGLGSDVCFPWSHRAFMGVAIGRHESIKTADVIIVIDCDVPWIPTQCKPRADAKIIHLDVDPLKQNMPLHYIPAFRRYRVDSETAIKQLNNHISMNPRFSKLMDLEPYRKRWDLLAETHRQRLDKIAKLAEAPSDGSSSPSTSYLCAQLRKTCPKDTIWCVEAVTNALFIYEQLQVDDPGHLFNGGGGGLGWSGGATLGVKLASDWMSGGAGKGKFVTLIVGDGTYMFGVPGTVYWIARRYQLPTLTIVLSNKGWNAPRHSMSLVHPNGYGSKISNQDLNISFSPTPDYSGIGKAASGGKAWAGVVSSIEDLGRLLPEAVASVQNGVSALLEVKLKGSCQPITSTLIYLIVLLKPALPVENAHHAFAKWSKTKASARRDIFLAAADILDKRREELGEYMHHEIGANQDYQDFILGLSIDGLKDTAGRIAGAVQGTVPESNHEGMRAVVYKRPYGVNLGIAPWNAPYHLGLRSVTFALATGNTAILKGSEFSPRCYWGIVDVFREAGLPDGCLNLIFHSPEDASDTINNLITHPHVKKINFTGSTRVGSIISETAGKHLKPVLMELGGKASAIVLEDADLEKASLHCARGAFMNAGQICMSTERILVQDSIAPEFQRILCQTIRKLFGSAQDTPVLVTAESAQRNRDLVADAVSKGAKPVPLFDDNYKGQVETRMRPILLNNVKPNMRLYSGESFGPSVSLFTFKSLEDAVALANDTEYGLSAAVFTNDLGKGFRIADKLESGAVHINSMTVHDEHPLPHGGVKKSGFGRFNGYQGLDEFLYYKTVTWMD</sequence>
<evidence type="ECO:0000259" key="5">
    <source>
        <dbReference type="Pfam" id="PF00205"/>
    </source>
</evidence>
<dbReference type="SUPFAM" id="SSF53720">
    <property type="entry name" value="ALDH-like"/>
    <property type="match status" value="1"/>
</dbReference>
<accession>A0A3M2SKA2</accession>
<dbReference type="OrthoDB" id="2867507at2759"/>
<feature type="domain" description="Thiamine pyrophosphate enzyme TPP-binding" evidence="6">
    <location>
        <begin position="428"/>
        <end position="587"/>
    </location>
</feature>
<dbReference type="Pfam" id="PF00205">
    <property type="entry name" value="TPP_enzyme_M"/>
    <property type="match status" value="1"/>
</dbReference>
<dbReference type="PANTHER" id="PTHR43353:SF6">
    <property type="entry name" value="CYTOPLASMIC ALDEHYDE DEHYDROGENASE (EUROFUNG)"/>
    <property type="match status" value="1"/>
</dbReference>
<dbReference type="Pfam" id="PF02775">
    <property type="entry name" value="TPP_enzyme_C"/>
    <property type="match status" value="1"/>
</dbReference>
<name>A0A3M2SKA2_9HYPO</name>
<dbReference type="AlphaFoldDB" id="A0A3M2SKA2"/>
<organism evidence="8 9">
    <name type="scientific">Fusarium kuroshium</name>
    <dbReference type="NCBI Taxonomy" id="2010991"/>
    <lineage>
        <taxon>Eukaryota</taxon>
        <taxon>Fungi</taxon>
        <taxon>Dikarya</taxon>
        <taxon>Ascomycota</taxon>
        <taxon>Pezizomycotina</taxon>
        <taxon>Sordariomycetes</taxon>
        <taxon>Hypocreomycetidae</taxon>
        <taxon>Hypocreales</taxon>
        <taxon>Nectriaceae</taxon>
        <taxon>Fusarium</taxon>
        <taxon>Fusarium solani species complex</taxon>
    </lineage>
</organism>
<keyword evidence="3" id="KW-0786">Thiamine pyrophosphate</keyword>